<dbReference type="EMBL" id="ODYU01009039">
    <property type="protein sequence ID" value="SOQ53157.1"/>
    <property type="molecule type" value="Genomic_DNA"/>
</dbReference>
<reference evidence="1" key="1">
    <citation type="submission" date="2016-07" db="EMBL/GenBank/DDBJ databases">
        <authorList>
            <person name="Bretaudeau A."/>
        </authorList>
    </citation>
    <scope>NUCLEOTIDE SEQUENCE</scope>
    <source>
        <strain evidence="1">Rice</strain>
        <tissue evidence="1">Whole body</tissue>
    </source>
</reference>
<protein>
    <submittedName>
        <fullName evidence="1">SFRICE_004732</fullName>
    </submittedName>
</protein>
<dbReference type="AlphaFoldDB" id="A0A2H1WJG4"/>
<organism evidence="1">
    <name type="scientific">Spodoptera frugiperda</name>
    <name type="common">Fall armyworm</name>
    <dbReference type="NCBI Taxonomy" id="7108"/>
    <lineage>
        <taxon>Eukaryota</taxon>
        <taxon>Metazoa</taxon>
        <taxon>Ecdysozoa</taxon>
        <taxon>Arthropoda</taxon>
        <taxon>Hexapoda</taxon>
        <taxon>Insecta</taxon>
        <taxon>Pterygota</taxon>
        <taxon>Neoptera</taxon>
        <taxon>Endopterygota</taxon>
        <taxon>Lepidoptera</taxon>
        <taxon>Glossata</taxon>
        <taxon>Ditrysia</taxon>
        <taxon>Noctuoidea</taxon>
        <taxon>Noctuidae</taxon>
        <taxon>Amphipyrinae</taxon>
        <taxon>Spodoptera</taxon>
    </lineage>
</organism>
<sequence>MECQCLEWSIYRLEQNHNLRLVHSGRVVSSQVEAAVCDQYNKNILMANLRNEHARTVD</sequence>
<accession>A0A2H1WJG4</accession>
<gene>
    <name evidence="1" type="ORF">SFRICE_004732</name>
</gene>
<evidence type="ECO:0000313" key="1">
    <source>
        <dbReference type="EMBL" id="SOQ53157.1"/>
    </source>
</evidence>
<proteinExistence type="predicted"/>
<name>A0A2H1WJG4_SPOFR</name>